<dbReference type="GO" id="GO:0009403">
    <property type="term" value="P:toxin biosynthetic process"/>
    <property type="evidence" value="ECO:0007669"/>
    <property type="project" value="InterPro"/>
</dbReference>
<sequence length="219" mass="22927">MLDGLTAFDIAVFAIVGFAAVAGLARGFVGEIASLFAWVAGVLAVRYFHTETKIFVGSWMESEAGASIVALVGLFFGAFIVVRLVGDAMSRSTKASVIGPIDRLLGLGFGAAKGVVAATLMFLLATMAVSTLFPGQPQPQWMLEARTVPTLAIVSRALLDFVDDGWRLDGSVAGDPHSGLGIPPAFGPSPDQEGYGSGDRKALDELLDQQEKQIPSTPI</sequence>
<comment type="caution">
    <text evidence="7">The sequence shown here is derived from an EMBL/GenBank/DDBJ whole genome shotgun (WGS) entry which is preliminary data.</text>
</comment>
<dbReference type="AlphaFoldDB" id="A0A841L3U2"/>
<dbReference type="InterPro" id="IPR003825">
    <property type="entry name" value="Colicin-V_CvpA"/>
</dbReference>
<keyword evidence="3 6" id="KW-1133">Transmembrane helix</keyword>
<protein>
    <submittedName>
        <fullName evidence="7">Membrane protein required for colicin V production</fullName>
    </submittedName>
</protein>
<evidence type="ECO:0000313" key="8">
    <source>
        <dbReference type="Proteomes" id="UP000538147"/>
    </source>
</evidence>
<dbReference type="PANTHER" id="PTHR36926">
    <property type="entry name" value="COLICIN V PRODUCTION PROTEIN"/>
    <property type="match status" value="1"/>
</dbReference>
<feature type="transmembrane region" description="Helical" evidence="6">
    <location>
        <begin position="32"/>
        <end position="49"/>
    </location>
</feature>
<keyword evidence="8" id="KW-1185">Reference proteome</keyword>
<feature type="transmembrane region" description="Helical" evidence="6">
    <location>
        <begin position="64"/>
        <end position="86"/>
    </location>
</feature>
<name>A0A841L3U2_9SPHN</name>
<organism evidence="7 8">
    <name type="scientific">Polymorphobacter multimanifer</name>
    <dbReference type="NCBI Taxonomy" id="1070431"/>
    <lineage>
        <taxon>Bacteria</taxon>
        <taxon>Pseudomonadati</taxon>
        <taxon>Pseudomonadota</taxon>
        <taxon>Alphaproteobacteria</taxon>
        <taxon>Sphingomonadales</taxon>
        <taxon>Sphingosinicellaceae</taxon>
        <taxon>Polymorphobacter</taxon>
    </lineage>
</organism>
<feature type="transmembrane region" description="Helical" evidence="6">
    <location>
        <begin position="6"/>
        <end position="25"/>
    </location>
</feature>
<evidence type="ECO:0000256" key="5">
    <source>
        <dbReference type="SAM" id="MobiDB-lite"/>
    </source>
</evidence>
<keyword evidence="4 6" id="KW-0472">Membrane</keyword>
<evidence type="ECO:0000256" key="2">
    <source>
        <dbReference type="ARBA" id="ARBA00022692"/>
    </source>
</evidence>
<reference evidence="7 8" key="1">
    <citation type="submission" date="2020-08" db="EMBL/GenBank/DDBJ databases">
        <title>Genomic Encyclopedia of Type Strains, Phase IV (KMG-IV): sequencing the most valuable type-strain genomes for metagenomic binning, comparative biology and taxonomic classification.</title>
        <authorList>
            <person name="Goeker M."/>
        </authorList>
    </citation>
    <scope>NUCLEOTIDE SEQUENCE [LARGE SCALE GENOMIC DNA]</scope>
    <source>
        <strain evidence="7 8">DSM 102189</strain>
    </source>
</reference>
<gene>
    <name evidence="7" type="ORF">FHS79_001470</name>
</gene>
<proteinExistence type="predicted"/>
<evidence type="ECO:0000256" key="4">
    <source>
        <dbReference type="ARBA" id="ARBA00023136"/>
    </source>
</evidence>
<accession>A0A841L3U2</accession>
<evidence type="ECO:0000256" key="3">
    <source>
        <dbReference type="ARBA" id="ARBA00022989"/>
    </source>
</evidence>
<dbReference type="EMBL" id="JACIIV010000009">
    <property type="protein sequence ID" value="MBB6227304.1"/>
    <property type="molecule type" value="Genomic_DNA"/>
</dbReference>
<dbReference type="GO" id="GO:0016020">
    <property type="term" value="C:membrane"/>
    <property type="evidence" value="ECO:0007669"/>
    <property type="project" value="UniProtKB-SubCell"/>
</dbReference>
<evidence type="ECO:0000313" key="7">
    <source>
        <dbReference type="EMBL" id="MBB6227304.1"/>
    </source>
</evidence>
<feature type="transmembrane region" description="Helical" evidence="6">
    <location>
        <begin position="107"/>
        <end position="133"/>
    </location>
</feature>
<dbReference type="InterPro" id="IPR052719">
    <property type="entry name" value="CvpA-like"/>
</dbReference>
<feature type="region of interest" description="Disordered" evidence="5">
    <location>
        <begin position="179"/>
        <end position="203"/>
    </location>
</feature>
<evidence type="ECO:0000256" key="6">
    <source>
        <dbReference type="SAM" id="Phobius"/>
    </source>
</evidence>
<dbReference type="Proteomes" id="UP000538147">
    <property type="component" value="Unassembled WGS sequence"/>
</dbReference>
<dbReference type="Pfam" id="PF02674">
    <property type="entry name" value="Colicin_V"/>
    <property type="match status" value="1"/>
</dbReference>
<dbReference type="RefSeq" id="WP_184197629.1">
    <property type="nucleotide sequence ID" value="NZ_JACIIV010000009.1"/>
</dbReference>
<keyword evidence="2 6" id="KW-0812">Transmembrane</keyword>
<dbReference type="PANTHER" id="PTHR36926:SF1">
    <property type="entry name" value="COLICIN V PRODUCTION PROTEIN"/>
    <property type="match status" value="1"/>
</dbReference>
<comment type="subcellular location">
    <subcellularLocation>
        <location evidence="1">Membrane</location>
        <topology evidence="1">Multi-pass membrane protein</topology>
    </subcellularLocation>
</comment>
<evidence type="ECO:0000256" key="1">
    <source>
        <dbReference type="ARBA" id="ARBA00004141"/>
    </source>
</evidence>